<sequence length="102" mass="10764">MPDHVKNAAKETAKFIKEIPGCAKNILLAILRTIKAIPGVAKAVLVWVSQGLKTIGTSIFNTAAKLLSMIHTVLAAVASFFCSITLKDAWNGVCILANAICA</sequence>
<keyword evidence="2" id="KW-1185">Reference proteome</keyword>
<dbReference type="Proteomes" id="UP000800200">
    <property type="component" value="Unassembled WGS sequence"/>
</dbReference>
<dbReference type="OrthoDB" id="4772757at2759"/>
<dbReference type="EMBL" id="ML994612">
    <property type="protein sequence ID" value="KAF2193875.1"/>
    <property type="molecule type" value="Genomic_DNA"/>
</dbReference>
<gene>
    <name evidence="1" type="ORF">K469DRAFT_744669</name>
</gene>
<name>A0A6A6ERT7_9PEZI</name>
<reference evidence="1" key="1">
    <citation type="journal article" date="2020" name="Stud. Mycol.">
        <title>101 Dothideomycetes genomes: a test case for predicting lifestyles and emergence of pathogens.</title>
        <authorList>
            <person name="Haridas S."/>
            <person name="Albert R."/>
            <person name="Binder M."/>
            <person name="Bloem J."/>
            <person name="Labutti K."/>
            <person name="Salamov A."/>
            <person name="Andreopoulos B."/>
            <person name="Baker S."/>
            <person name="Barry K."/>
            <person name="Bills G."/>
            <person name="Bluhm B."/>
            <person name="Cannon C."/>
            <person name="Castanera R."/>
            <person name="Culley D."/>
            <person name="Daum C."/>
            <person name="Ezra D."/>
            <person name="Gonzalez J."/>
            <person name="Henrissat B."/>
            <person name="Kuo A."/>
            <person name="Liang C."/>
            <person name="Lipzen A."/>
            <person name="Lutzoni F."/>
            <person name="Magnuson J."/>
            <person name="Mondo S."/>
            <person name="Nolan M."/>
            <person name="Ohm R."/>
            <person name="Pangilinan J."/>
            <person name="Park H.-J."/>
            <person name="Ramirez L."/>
            <person name="Alfaro M."/>
            <person name="Sun H."/>
            <person name="Tritt A."/>
            <person name="Yoshinaga Y."/>
            <person name="Zwiers L.-H."/>
            <person name="Turgeon B."/>
            <person name="Goodwin S."/>
            <person name="Spatafora J."/>
            <person name="Crous P."/>
            <person name="Grigoriev I."/>
        </authorList>
    </citation>
    <scope>NUCLEOTIDE SEQUENCE</scope>
    <source>
        <strain evidence="1">CBS 207.26</strain>
    </source>
</reference>
<evidence type="ECO:0000313" key="1">
    <source>
        <dbReference type="EMBL" id="KAF2193875.1"/>
    </source>
</evidence>
<accession>A0A6A6ERT7</accession>
<dbReference type="AlphaFoldDB" id="A0A6A6ERT7"/>
<evidence type="ECO:0000313" key="2">
    <source>
        <dbReference type="Proteomes" id="UP000800200"/>
    </source>
</evidence>
<proteinExistence type="predicted"/>
<protein>
    <submittedName>
        <fullName evidence="1">Uncharacterized protein</fullName>
    </submittedName>
</protein>
<organism evidence="1 2">
    <name type="scientific">Zopfia rhizophila CBS 207.26</name>
    <dbReference type="NCBI Taxonomy" id="1314779"/>
    <lineage>
        <taxon>Eukaryota</taxon>
        <taxon>Fungi</taxon>
        <taxon>Dikarya</taxon>
        <taxon>Ascomycota</taxon>
        <taxon>Pezizomycotina</taxon>
        <taxon>Dothideomycetes</taxon>
        <taxon>Dothideomycetes incertae sedis</taxon>
        <taxon>Zopfiaceae</taxon>
        <taxon>Zopfia</taxon>
    </lineage>
</organism>